<gene>
    <name evidence="3" type="primary">LOC105113718</name>
</gene>
<dbReference type="AlphaFoldDB" id="A0AAJ6X7J6"/>
<feature type="compositionally biased region" description="Low complexity" evidence="1">
    <location>
        <begin position="153"/>
        <end position="162"/>
    </location>
</feature>
<feature type="region of interest" description="Disordered" evidence="1">
    <location>
        <begin position="1"/>
        <end position="30"/>
    </location>
</feature>
<feature type="compositionally biased region" description="Polar residues" evidence="1">
    <location>
        <begin position="173"/>
        <end position="183"/>
    </location>
</feature>
<dbReference type="PANTHER" id="PTHR36757:SF4">
    <property type="entry name" value="DUF4005 DOMAIN-CONTAINING PROTEIN"/>
    <property type="match status" value="1"/>
</dbReference>
<feature type="region of interest" description="Disordered" evidence="1">
    <location>
        <begin position="153"/>
        <end position="201"/>
    </location>
</feature>
<dbReference type="GeneID" id="105113718"/>
<feature type="compositionally biased region" description="Basic and acidic residues" evidence="1">
    <location>
        <begin position="18"/>
        <end position="30"/>
    </location>
</feature>
<feature type="compositionally biased region" description="Polar residues" evidence="1">
    <location>
        <begin position="1"/>
        <end position="16"/>
    </location>
</feature>
<sequence>MCSETSPRISFSNDLVQENDRETKQVSRRDTTLLDSNSDFEFSICSNLGHESCPADDLFADGMILPVQIQERTTASKEIYRHESPRRASLPPLPCPPPNENLTKDSMRELMVVNSDQFEEKPQSKSFWRFKRSTSLNYDIKRSICSLTLLSRSNSTGSVSNSKRTTLKDTHKSNSQKQQSTAMEKSAPPPPSSSSSSSSSVSSLVYSLPQKPPLKKSGYYGKISPVLNIPPPYIYKGAANLFGLGSFLRNGKEKRIRK</sequence>
<reference evidence="3" key="1">
    <citation type="submission" date="2025-08" db="UniProtKB">
        <authorList>
            <consortium name="RefSeq"/>
        </authorList>
    </citation>
    <scope>IDENTIFICATION</scope>
</reference>
<protein>
    <submittedName>
        <fullName evidence="3">Uncharacterized protein LOC105113718</fullName>
    </submittedName>
</protein>
<dbReference type="KEGG" id="peu:105113718"/>
<evidence type="ECO:0000256" key="1">
    <source>
        <dbReference type="SAM" id="MobiDB-lite"/>
    </source>
</evidence>
<keyword evidence="2" id="KW-1185">Reference proteome</keyword>
<evidence type="ECO:0000313" key="2">
    <source>
        <dbReference type="Proteomes" id="UP000694918"/>
    </source>
</evidence>
<dbReference type="Proteomes" id="UP000694918">
    <property type="component" value="Unplaced"/>
</dbReference>
<name>A0AAJ6X7J6_POPEU</name>
<proteinExistence type="predicted"/>
<evidence type="ECO:0000313" key="3">
    <source>
        <dbReference type="RefSeq" id="XP_011008311.1"/>
    </source>
</evidence>
<organism evidence="2 3">
    <name type="scientific">Populus euphratica</name>
    <name type="common">Euphrates poplar</name>
    <dbReference type="NCBI Taxonomy" id="75702"/>
    <lineage>
        <taxon>Eukaryota</taxon>
        <taxon>Viridiplantae</taxon>
        <taxon>Streptophyta</taxon>
        <taxon>Embryophyta</taxon>
        <taxon>Tracheophyta</taxon>
        <taxon>Spermatophyta</taxon>
        <taxon>Magnoliopsida</taxon>
        <taxon>eudicotyledons</taxon>
        <taxon>Gunneridae</taxon>
        <taxon>Pentapetalae</taxon>
        <taxon>rosids</taxon>
        <taxon>fabids</taxon>
        <taxon>Malpighiales</taxon>
        <taxon>Salicaceae</taxon>
        <taxon>Saliceae</taxon>
        <taxon>Populus</taxon>
    </lineage>
</organism>
<accession>A0AAJ6X7J6</accession>
<dbReference type="RefSeq" id="XP_011008311.1">
    <property type="nucleotide sequence ID" value="XM_011010009.1"/>
</dbReference>
<dbReference type="PANTHER" id="PTHR36757">
    <property type="entry name" value="BNAANNG22500D PROTEIN"/>
    <property type="match status" value="1"/>
</dbReference>